<dbReference type="InterPro" id="IPR014729">
    <property type="entry name" value="Rossmann-like_a/b/a_fold"/>
</dbReference>
<dbReference type="Gene3D" id="3.40.50.620">
    <property type="entry name" value="HUPs"/>
    <property type="match status" value="1"/>
</dbReference>
<reference evidence="3 4" key="1">
    <citation type="submission" date="2016-10" db="EMBL/GenBank/DDBJ databases">
        <authorList>
            <person name="de Groot N.N."/>
        </authorList>
    </citation>
    <scope>NUCLEOTIDE SEQUENCE [LARGE SCALE GENOMIC DNA]</scope>
    <source>
        <strain evidence="3 4">DSM 17890</strain>
    </source>
</reference>
<name>A0A1H2YM21_9RHOB</name>
<dbReference type="RefSeq" id="WP_092681405.1">
    <property type="nucleotide sequence ID" value="NZ_FNMZ01000003.1"/>
</dbReference>
<dbReference type="GO" id="GO:0005886">
    <property type="term" value="C:plasma membrane"/>
    <property type="evidence" value="ECO:0007669"/>
    <property type="project" value="TreeGrafter"/>
</dbReference>
<keyword evidence="4" id="KW-1185">Reference proteome</keyword>
<dbReference type="AlphaFoldDB" id="A0A1H2YM21"/>
<dbReference type="InterPro" id="IPR051599">
    <property type="entry name" value="Cell_Envelope_Assoc"/>
</dbReference>
<dbReference type="EMBL" id="FNMZ01000003">
    <property type="protein sequence ID" value="SDX06272.1"/>
    <property type="molecule type" value="Genomic_DNA"/>
</dbReference>
<feature type="compositionally biased region" description="Low complexity" evidence="1">
    <location>
        <begin position="167"/>
        <end position="177"/>
    </location>
</feature>
<evidence type="ECO:0000313" key="4">
    <source>
        <dbReference type="Proteomes" id="UP000199118"/>
    </source>
</evidence>
<gene>
    <name evidence="3" type="ORF">SAMN05444336_103181</name>
</gene>
<dbReference type="Pfam" id="PF02698">
    <property type="entry name" value="DUF218"/>
    <property type="match status" value="1"/>
</dbReference>
<dbReference type="STRING" id="356660.SAMN05444336_103181"/>
<dbReference type="OrthoDB" id="9809813at2"/>
<feature type="region of interest" description="Disordered" evidence="1">
    <location>
        <begin position="167"/>
        <end position="186"/>
    </location>
</feature>
<evidence type="ECO:0000256" key="1">
    <source>
        <dbReference type="SAM" id="MobiDB-lite"/>
    </source>
</evidence>
<evidence type="ECO:0000313" key="3">
    <source>
        <dbReference type="EMBL" id="SDX06272.1"/>
    </source>
</evidence>
<dbReference type="PANTHER" id="PTHR30336">
    <property type="entry name" value="INNER MEMBRANE PROTEIN, PROBABLE PERMEASE"/>
    <property type="match status" value="1"/>
</dbReference>
<accession>A0A1H2YM21</accession>
<dbReference type="CDD" id="cd06259">
    <property type="entry name" value="YdcF-like"/>
    <property type="match status" value="1"/>
</dbReference>
<proteinExistence type="predicted"/>
<feature type="domain" description="DUF218" evidence="2">
    <location>
        <begin position="14"/>
        <end position="156"/>
    </location>
</feature>
<evidence type="ECO:0000259" key="2">
    <source>
        <dbReference type="Pfam" id="PF02698"/>
    </source>
</evidence>
<protein>
    <submittedName>
        <fullName evidence="3">DUF218 domain-containing protein</fullName>
    </submittedName>
</protein>
<sequence>MTRAAPERRELPELIVVLGAALRPDGRPGPALARRSDRGEALWRAARAEGRRAKILVTGGAPGARGADAPGEAMAMRGRLLAAGLPETALIVEPRARDTEENARFSRPLIRAEGAERVTLVTDPWHMARARMCFALHGIATRPAPTSPAPSPLRRRLARSVREALAAPRSAALAMAGRARRGRRGR</sequence>
<dbReference type="PANTHER" id="PTHR30336:SF20">
    <property type="entry name" value="DUF218 DOMAIN-CONTAINING PROTEIN"/>
    <property type="match status" value="1"/>
</dbReference>
<dbReference type="InterPro" id="IPR003848">
    <property type="entry name" value="DUF218"/>
</dbReference>
<dbReference type="Proteomes" id="UP000199118">
    <property type="component" value="Unassembled WGS sequence"/>
</dbReference>
<organism evidence="3 4">
    <name type="scientific">Albimonas donghaensis</name>
    <dbReference type="NCBI Taxonomy" id="356660"/>
    <lineage>
        <taxon>Bacteria</taxon>
        <taxon>Pseudomonadati</taxon>
        <taxon>Pseudomonadota</taxon>
        <taxon>Alphaproteobacteria</taxon>
        <taxon>Rhodobacterales</taxon>
        <taxon>Paracoccaceae</taxon>
        <taxon>Albimonas</taxon>
    </lineage>
</organism>